<gene>
    <name evidence="1" type="ORF">HDIA_2227</name>
</gene>
<keyword evidence="2" id="KW-1185">Reference proteome</keyword>
<sequence length="57" mass="6617">MDARDRLDDLEKRIAGLESMAREIDLPLIVYYLALARDEIREQRARQAAPGKPPPRR</sequence>
<evidence type="ECO:0000313" key="1">
    <source>
        <dbReference type="EMBL" id="SON55768.1"/>
    </source>
</evidence>
<accession>A0A2C9D6J8</accession>
<name>A0A2C9D6J8_9HYPH</name>
<dbReference type="KEGG" id="hdi:HDIA_2227"/>
<reference evidence="2" key="1">
    <citation type="submission" date="2017-09" db="EMBL/GenBank/DDBJ databases">
        <title>Genome sequence of Nannocystis excedens DSM 71.</title>
        <authorList>
            <person name="Blom J."/>
        </authorList>
    </citation>
    <scope>NUCLEOTIDE SEQUENCE [LARGE SCALE GENOMIC DNA]</scope>
    <source>
        <strain evidence="2">type strain: E19</strain>
    </source>
</reference>
<dbReference type="EMBL" id="LT960614">
    <property type="protein sequence ID" value="SON55768.1"/>
    <property type="molecule type" value="Genomic_DNA"/>
</dbReference>
<protein>
    <submittedName>
        <fullName evidence="1">Uncharacterized protein</fullName>
    </submittedName>
</protein>
<evidence type="ECO:0000313" key="2">
    <source>
        <dbReference type="Proteomes" id="UP000223606"/>
    </source>
</evidence>
<dbReference type="AlphaFoldDB" id="A0A2C9D6J8"/>
<dbReference type="RefSeq" id="WP_157775505.1">
    <property type="nucleotide sequence ID" value="NZ_LT960614.1"/>
</dbReference>
<dbReference type="Proteomes" id="UP000223606">
    <property type="component" value="Chromosome 1"/>
</dbReference>
<organism evidence="1 2">
    <name type="scientific">Hartmannibacter diazotrophicus</name>
    <dbReference type="NCBI Taxonomy" id="1482074"/>
    <lineage>
        <taxon>Bacteria</taxon>
        <taxon>Pseudomonadati</taxon>
        <taxon>Pseudomonadota</taxon>
        <taxon>Alphaproteobacteria</taxon>
        <taxon>Hyphomicrobiales</taxon>
        <taxon>Pleomorphomonadaceae</taxon>
        <taxon>Hartmannibacter</taxon>
    </lineage>
</organism>
<proteinExistence type="predicted"/>